<keyword evidence="1" id="KW-0732">Signal</keyword>
<feature type="signal peptide" evidence="1">
    <location>
        <begin position="1"/>
        <end position="32"/>
    </location>
</feature>
<reference evidence="2" key="1">
    <citation type="submission" date="2021-05" db="EMBL/GenBank/DDBJ databases">
        <authorList>
            <person name="Pietrasiak N."/>
            <person name="Ward R."/>
            <person name="Stajich J.E."/>
            <person name="Kurbessoian T."/>
        </authorList>
    </citation>
    <scope>NUCLEOTIDE SEQUENCE</scope>
    <source>
        <strain evidence="2">CPER-KK1</strain>
    </source>
</reference>
<dbReference type="Proteomes" id="UP000753908">
    <property type="component" value="Unassembled WGS sequence"/>
</dbReference>
<gene>
    <name evidence="2" type="ORF">KME25_15150</name>
</gene>
<evidence type="ECO:0000256" key="1">
    <source>
        <dbReference type="SAM" id="SignalP"/>
    </source>
</evidence>
<evidence type="ECO:0000313" key="2">
    <source>
        <dbReference type="EMBL" id="MBW4545767.1"/>
    </source>
</evidence>
<accession>A0A951PLJ0</accession>
<feature type="chain" id="PRO_5037512286" description="PEP-CTERM protein-sorting domain-containing protein" evidence="1">
    <location>
        <begin position="33"/>
        <end position="254"/>
    </location>
</feature>
<comment type="caution">
    <text evidence="2">The sequence shown here is derived from an EMBL/GenBank/DDBJ whole genome shotgun (WGS) entry which is preliminary data.</text>
</comment>
<organism evidence="2 3">
    <name type="scientific">Symplocastrum torsivum CPER-KK1</name>
    <dbReference type="NCBI Taxonomy" id="450513"/>
    <lineage>
        <taxon>Bacteria</taxon>
        <taxon>Bacillati</taxon>
        <taxon>Cyanobacteriota</taxon>
        <taxon>Cyanophyceae</taxon>
        <taxon>Oscillatoriophycideae</taxon>
        <taxon>Oscillatoriales</taxon>
        <taxon>Microcoleaceae</taxon>
        <taxon>Symplocastrum</taxon>
    </lineage>
</organism>
<name>A0A951PLJ0_9CYAN</name>
<dbReference type="AlphaFoldDB" id="A0A951PLJ0"/>
<proteinExistence type="predicted"/>
<protein>
    <recommendedName>
        <fullName evidence="4">PEP-CTERM protein-sorting domain-containing protein</fullName>
    </recommendedName>
</protein>
<reference evidence="2" key="2">
    <citation type="journal article" date="2022" name="Microbiol. Resour. Announc.">
        <title>Metagenome Sequencing to Explore Phylogenomics of Terrestrial Cyanobacteria.</title>
        <authorList>
            <person name="Ward R.D."/>
            <person name="Stajich J.E."/>
            <person name="Johansen J.R."/>
            <person name="Huntemann M."/>
            <person name="Clum A."/>
            <person name="Foster B."/>
            <person name="Foster B."/>
            <person name="Roux S."/>
            <person name="Palaniappan K."/>
            <person name="Varghese N."/>
            <person name="Mukherjee S."/>
            <person name="Reddy T.B.K."/>
            <person name="Daum C."/>
            <person name="Copeland A."/>
            <person name="Chen I.A."/>
            <person name="Ivanova N.N."/>
            <person name="Kyrpides N.C."/>
            <person name="Shapiro N."/>
            <person name="Eloe-Fadrosh E.A."/>
            <person name="Pietrasiak N."/>
        </authorList>
    </citation>
    <scope>NUCLEOTIDE SEQUENCE</scope>
    <source>
        <strain evidence="2">CPER-KK1</strain>
    </source>
</reference>
<evidence type="ECO:0008006" key="4">
    <source>
        <dbReference type="Google" id="ProtNLM"/>
    </source>
</evidence>
<dbReference type="EMBL" id="JAHHIF010000018">
    <property type="protein sequence ID" value="MBW4545767.1"/>
    <property type="molecule type" value="Genomic_DNA"/>
</dbReference>
<evidence type="ECO:0000313" key="3">
    <source>
        <dbReference type="Proteomes" id="UP000753908"/>
    </source>
</evidence>
<sequence length="254" mass="27348">MRSEIINNWLIPTLCKLVLPLAVPLTFSYATATPTAADTLWYNGDPDGQGFAANQIFWLGQRQSNRTIWSDFTIPTTDEGWNIDTVWSNNLLYSQASAPTASWGIVTNLSQRIDDAPFLNGETVAFGRSPASIIPTTFTVSDQPVSTLSVSGLDLYLEPGTYWLTVTPFYDLGDGYSIPAAAIATTSGTNAIGTPPGNNGNSFTVGYSIDFYPDNRDYSMGISGTVSRSVPEPTSMLSMLLFGALAAGSLLKRQ</sequence>